<feature type="region of interest" description="Disordered" evidence="1">
    <location>
        <begin position="1"/>
        <end position="34"/>
    </location>
</feature>
<evidence type="ECO:0000313" key="2">
    <source>
        <dbReference type="EMBL" id="MER0426190.1"/>
    </source>
</evidence>
<sequence length="66" mass="7169">MDHSGDPGVFVSILSDEASRSKRSPGWWTTPAPPSEEVYRKQIRAVIQTGATVMDGIFGTPAPPER</sequence>
<evidence type="ECO:0000256" key="1">
    <source>
        <dbReference type="SAM" id="MobiDB-lite"/>
    </source>
</evidence>
<gene>
    <name evidence="2" type="ORF">ABR748_18470</name>
</gene>
<evidence type="ECO:0000313" key="3">
    <source>
        <dbReference type="Proteomes" id="UP001456562"/>
    </source>
</evidence>
<comment type="caution">
    <text evidence="2">The sequence shown here is derived from an EMBL/GenBank/DDBJ whole genome shotgun (WGS) entry which is preliminary data.</text>
</comment>
<accession>A0ABV1Q4Z2</accession>
<protein>
    <submittedName>
        <fullName evidence="2">Uncharacterized protein</fullName>
    </submittedName>
</protein>
<keyword evidence="3" id="KW-1185">Reference proteome</keyword>
<dbReference type="EMBL" id="JBEJUE010000015">
    <property type="protein sequence ID" value="MER0426190.1"/>
    <property type="molecule type" value="Genomic_DNA"/>
</dbReference>
<dbReference type="Proteomes" id="UP001456562">
    <property type="component" value="Unassembled WGS sequence"/>
</dbReference>
<proteinExistence type="predicted"/>
<reference evidence="2 3" key="1">
    <citation type="submission" date="2024-01" db="EMBL/GenBank/DDBJ databases">
        <title>Metagenomic exploration of the rhizosphere soil microbial community and their significance in facilitating the development of wild simulated ginseng.</title>
        <authorList>
            <person name="Huang J."/>
        </authorList>
    </citation>
    <scope>NUCLEOTIDE SEQUENCE [LARGE SCALE GENOMIC DNA]</scope>
    <source>
        <strain evidence="2 3">WY141</strain>
    </source>
</reference>
<organism evidence="2 3">
    <name type="scientific">Streptomyces microflavus</name>
    <name type="common">Streptomyces lipmanii</name>
    <dbReference type="NCBI Taxonomy" id="1919"/>
    <lineage>
        <taxon>Bacteria</taxon>
        <taxon>Bacillati</taxon>
        <taxon>Actinomycetota</taxon>
        <taxon>Actinomycetes</taxon>
        <taxon>Kitasatosporales</taxon>
        <taxon>Streptomycetaceae</taxon>
        <taxon>Streptomyces</taxon>
    </lineage>
</organism>
<name>A0ABV1Q4Z2_STRMI</name>